<evidence type="ECO:0000313" key="4">
    <source>
        <dbReference type="Proteomes" id="UP000694257"/>
    </source>
</evidence>
<proteinExistence type="predicted"/>
<evidence type="ECO:0000313" key="3">
    <source>
        <dbReference type="EMBL" id="QXN90511.1"/>
    </source>
</evidence>
<keyword evidence="2" id="KW-0472">Membrane</keyword>
<dbReference type="Proteomes" id="UP000694257">
    <property type="component" value="Chromosome"/>
</dbReference>
<accession>A0ABX8RSR3</accession>
<keyword evidence="4" id="KW-1185">Reference proteome</keyword>
<organism evidence="3 4">
    <name type="scientific">Nocardia iowensis</name>
    <dbReference type="NCBI Taxonomy" id="204891"/>
    <lineage>
        <taxon>Bacteria</taxon>
        <taxon>Bacillati</taxon>
        <taxon>Actinomycetota</taxon>
        <taxon>Actinomycetes</taxon>
        <taxon>Mycobacteriales</taxon>
        <taxon>Nocardiaceae</taxon>
        <taxon>Nocardia</taxon>
    </lineage>
</organism>
<name>A0ABX8RSR3_NOCIO</name>
<feature type="transmembrane region" description="Helical" evidence="2">
    <location>
        <begin position="6"/>
        <end position="24"/>
    </location>
</feature>
<evidence type="ECO:0000256" key="2">
    <source>
        <dbReference type="SAM" id="Phobius"/>
    </source>
</evidence>
<sequence length="74" mass="7867">MNPLVIVGGAVLAVGLVVLIVTVLRRPTASHRHLTVAALQARLAEENTPVAPESEERLIDPVMEHASAQPPKES</sequence>
<feature type="compositionally biased region" description="Basic and acidic residues" evidence="1">
    <location>
        <begin position="54"/>
        <end position="63"/>
    </location>
</feature>
<protein>
    <submittedName>
        <fullName evidence="3">Uncharacterized protein</fullName>
    </submittedName>
</protein>
<feature type="region of interest" description="Disordered" evidence="1">
    <location>
        <begin position="46"/>
        <end position="74"/>
    </location>
</feature>
<dbReference type="RefSeq" id="WP_218471381.1">
    <property type="nucleotide sequence ID" value="NZ_BAABJN010000006.1"/>
</dbReference>
<keyword evidence="2" id="KW-1133">Transmembrane helix</keyword>
<keyword evidence="2" id="KW-0812">Transmembrane</keyword>
<evidence type="ECO:0000256" key="1">
    <source>
        <dbReference type="SAM" id="MobiDB-lite"/>
    </source>
</evidence>
<dbReference type="EMBL" id="CP078145">
    <property type="protein sequence ID" value="QXN90511.1"/>
    <property type="molecule type" value="Genomic_DNA"/>
</dbReference>
<reference evidence="3 4" key="1">
    <citation type="submission" date="2021-07" db="EMBL/GenBank/DDBJ databases">
        <title>Whole Genome Sequence of Nocardia Iowensis.</title>
        <authorList>
            <person name="Lamm A."/>
            <person name="Collins-Fairclough A.M."/>
            <person name="Bunk B."/>
            <person name="Sproer C."/>
        </authorList>
    </citation>
    <scope>NUCLEOTIDE SEQUENCE [LARGE SCALE GENOMIC DNA]</scope>
    <source>
        <strain evidence="3 4">NRRL 5646</strain>
    </source>
</reference>
<gene>
    <name evidence="3" type="ORF">KV110_34810</name>
</gene>